<dbReference type="GO" id="GO:0008017">
    <property type="term" value="F:microtubule binding"/>
    <property type="evidence" value="ECO:0007669"/>
    <property type="project" value="InterPro"/>
</dbReference>
<keyword evidence="4" id="KW-0677">Repeat</keyword>
<comment type="subcellular location">
    <subcellularLocation>
        <location evidence="1">Cytoplasm</location>
        <location evidence="1">Cytoskeleton</location>
    </subcellularLocation>
</comment>
<evidence type="ECO:0000256" key="1">
    <source>
        <dbReference type="ARBA" id="ARBA00004245"/>
    </source>
</evidence>
<evidence type="ECO:0000256" key="6">
    <source>
        <dbReference type="PROSITE-ProRule" id="PRU00221"/>
    </source>
</evidence>
<evidence type="ECO:0000256" key="8">
    <source>
        <dbReference type="SAM" id="Phobius"/>
    </source>
</evidence>
<feature type="compositionally biased region" description="Low complexity" evidence="7">
    <location>
        <begin position="569"/>
        <end position="579"/>
    </location>
</feature>
<dbReference type="OrthoDB" id="10251605at2759"/>
<comment type="caution">
    <text evidence="10">The sequence shown here is derived from an EMBL/GenBank/DDBJ whole genome shotgun (WGS) entry which is preliminary data.</text>
</comment>
<keyword evidence="8" id="KW-0472">Membrane</keyword>
<dbReference type="PROSITE" id="PS50294">
    <property type="entry name" value="WD_REPEATS_REGION"/>
    <property type="match status" value="3"/>
</dbReference>
<feature type="domain" description="Katanin p80 subunit C-terminal" evidence="9">
    <location>
        <begin position="686"/>
        <end position="824"/>
    </location>
</feature>
<feature type="region of interest" description="Disordered" evidence="7">
    <location>
        <begin position="491"/>
        <end position="513"/>
    </location>
</feature>
<feature type="compositionally biased region" description="Polar residues" evidence="7">
    <location>
        <begin position="546"/>
        <end position="559"/>
    </location>
</feature>
<dbReference type="InterPro" id="IPR015943">
    <property type="entry name" value="WD40/YVTN_repeat-like_dom_sf"/>
</dbReference>
<proteinExistence type="predicted"/>
<feature type="repeat" description="WD" evidence="6">
    <location>
        <begin position="173"/>
        <end position="214"/>
    </location>
</feature>
<keyword evidence="2" id="KW-0963">Cytoplasm</keyword>
<dbReference type="SUPFAM" id="SSF50978">
    <property type="entry name" value="WD40 repeat-like"/>
    <property type="match status" value="1"/>
</dbReference>
<feature type="repeat" description="WD" evidence="6">
    <location>
        <begin position="87"/>
        <end position="119"/>
    </location>
</feature>
<keyword evidence="8" id="KW-1133">Transmembrane helix</keyword>
<dbReference type="PROSITE" id="PS50082">
    <property type="entry name" value="WD_REPEATS_2"/>
    <property type="match status" value="3"/>
</dbReference>
<name>A0A0V0RWU3_9BILA</name>
<reference evidence="10 11" key="1">
    <citation type="submission" date="2015-01" db="EMBL/GenBank/DDBJ databases">
        <title>Evolution of Trichinella species and genotypes.</title>
        <authorList>
            <person name="Korhonen P.K."/>
            <person name="Edoardo P."/>
            <person name="Giuseppe L.R."/>
            <person name="Gasser R.B."/>
        </authorList>
    </citation>
    <scope>NUCLEOTIDE SEQUENCE [LARGE SCALE GENOMIC DNA]</scope>
    <source>
        <strain evidence="10">ISS37</strain>
    </source>
</reference>
<dbReference type="InterPro" id="IPR001680">
    <property type="entry name" value="WD40_rpt"/>
</dbReference>
<organism evidence="10 11">
    <name type="scientific">Trichinella nelsoni</name>
    <dbReference type="NCBI Taxonomy" id="6336"/>
    <lineage>
        <taxon>Eukaryota</taxon>
        <taxon>Metazoa</taxon>
        <taxon>Ecdysozoa</taxon>
        <taxon>Nematoda</taxon>
        <taxon>Enoplea</taxon>
        <taxon>Dorylaimia</taxon>
        <taxon>Trichinellida</taxon>
        <taxon>Trichinellidae</taxon>
        <taxon>Trichinella</taxon>
    </lineage>
</organism>
<feature type="repeat" description="WD" evidence="6">
    <location>
        <begin position="215"/>
        <end position="256"/>
    </location>
</feature>
<feature type="transmembrane region" description="Helical" evidence="8">
    <location>
        <begin position="20"/>
        <end position="44"/>
    </location>
</feature>
<dbReference type="SMART" id="SM00320">
    <property type="entry name" value="WD40"/>
    <property type="match status" value="6"/>
</dbReference>
<dbReference type="EMBL" id="JYDL01000066">
    <property type="protein sequence ID" value="KRX18923.1"/>
    <property type="molecule type" value="Genomic_DNA"/>
</dbReference>
<evidence type="ECO:0000256" key="5">
    <source>
        <dbReference type="ARBA" id="ARBA00023212"/>
    </source>
</evidence>
<dbReference type="PANTHER" id="PTHR19845">
    <property type="entry name" value="KATANIN P80 SUBUNIT"/>
    <property type="match status" value="1"/>
</dbReference>
<dbReference type="PROSITE" id="PS00678">
    <property type="entry name" value="WD_REPEATS_1"/>
    <property type="match status" value="1"/>
</dbReference>
<dbReference type="InterPro" id="IPR028021">
    <property type="entry name" value="Katanin_C-terminal"/>
</dbReference>
<dbReference type="STRING" id="6336.A0A0V0RWU3"/>
<protein>
    <submittedName>
        <fullName evidence="10">Katanin p80 WD40 repeat-containing subunit B1</fullName>
    </submittedName>
</protein>
<evidence type="ECO:0000313" key="11">
    <source>
        <dbReference type="Proteomes" id="UP000054630"/>
    </source>
</evidence>
<dbReference type="Proteomes" id="UP000054630">
    <property type="component" value="Unassembled WGS sequence"/>
</dbReference>
<evidence type="ECO:0000256" key="3">
    <source>
        <dbReference type="ARBA" id="ARBA00022574"/>
    </source>
</evidence>
<dbReference type="GO" id="GO:0008352">
    <property type="term" value="C:katanin complex"/>
    <property type="evidence" value="ECO:0007669"/>
    <property type="project" value="TreeGrafter"/>
</dbReference>
<feature type="compositionally biased region" description="Low complexity" evidence="7">
    <location>
        <begin position="499"/>
        <end position="513"/>
    </location>
</feature>
<dbReference type="Gene3D" id="2.130.10.10">
    <property type="entry name" value="YVTN repeat-like/Quinoprotein amine dehydrogenase"/>
    <property type="match status" value="2"/>
</dbReference>
<dbReference type="PANTHER" id="PTHR19845:SF0">
    <property type="entry name" value="KATANIN P80 WD40 REPEAT-CONTAINING SUBUNIT B1"/>
    <property type="match status" value="1"/>
</dbReference>
<dbReference type="Pfam" id="PF00400">
    <property type="entry name" value="WD40"/>
    <property type="match status" value="4"/>
</dbReference>
<keyword evidence="5" id="KW-0206">Cytoskeleton</keyword>
<evidence type="ECO:0000259" key="9">
    <source>
        <dbReference type="Pfam" id="PF13925"/>
    </source>
</evidence>
<evidence type="ECO:0000256" key="4">
    <source>
        <dbReference type="ARBA" id="ARBA00022737"/>
    </source>
</evidence>
<feature type="non-terminal residue" evidence="10">
    <location>
        <position position="1"/>
    </location>
</feature>
<dbReference type="CDD" id="cd00200">
    <property type="entry name" value="WD40"/>
    <property type="match status" value="1"/>
</dbReference>
<keyword evidence="3 6" id="KW-0853">WD repeat</keyword>
<keyword evidence="8" id="KW-0812">Transmembrane</keyword>
<gene>
    <name evidence="10" type="primary">KATNB1</name>
    <name evidence="10" type="ORF">T07_15028</name>
</gene>
<dbReference type="InterPro" id="IPR036322">
    <property type="entry name" value="WD40_repeat_dom_sf"/>
</dbReference>
<dbReference type="AlphaFoldDB" id="A0A0V0RWU3"/>
<dbReference type="GO" id="GO:0007019">
    <property type="term" value="P:microtubule depolymerization"/>
    <property type="evidence" value="ECO:0007669"/>
    <property type="project" value="TreeGrafter"/>
</dbReference>
<evidence type="ECO:0000313" key="10">
    <source>
        <dbReference type="EMBL" id="KRX18923.1"/>
    </source>
</evidence>
<feature type="region of interest" description="Disordered" evidence="7">
    <location>
        <begin position="536"/>
        <end position="581"/>
    </location>
</feature>
<evidence type="ECO:0000256" key="7">
    <source>
        <dbReference type="SAM" id="MobiDB-lite"/>
    </source>
</evidence>
<accession>A0A0V0RWU3</accession>
<evidence type="ECO:0000256" key="2">
    <source>
        <dbReference type="ARBA" id="ARBA00022490"/>
    </source>
</evidence>
<keyword evidence="11" id="KW-1185">Reference proteome</keyword>
<dbReference type="Pfam" id="PF13925">
    <property type="entry name" value="Katanin_con80"/>
    <property type="match status" value="1"/>
</dbReference>
<sequence>LMQKRFRFYGSIETEAAVFIYLLSSSCVVCLCSAIGSTLTAFLLNGGLVQDIQCARFSKDASLLGIAGNDKIVRLFKPDRSNSHTTLTGHFCAVSTLCFSFDEATVASGSVSGVVKVWDACAGSLMCSLFGHLDRVTCLANSSTCLPQWATGSVNDEVKLWDTRCPSVDLLTIKGKYGSARCLEFSPHGQWLVCGFENRAVMIWDLRSSSSLALFDQHSGPINEFDFHPNEMLLASSSEDKTVRFWDLESLECVTQSDCDGSAVKNVSFHKDGQCLYSASASGLRVLGWEPFIIYDQIDNRRCSTIDWRFVCQTQFSESRNQLLVLCLDSDTCRLSISTLNSHLLAPFAVIREPDDDYASSLSPKCESDESDNLIVDVGNDIGTAGLQKLSKSRIPKAQLTRAVTLQDISTGNTTTVADDLSAFRPTRCLQRSPPCSPNNFASTSRTCSLERVSKLNRNTSMRQLKGEVEISSQAVKGSLAPLNTLKSRSLERKATSRTLSHANSTASSSSCCSLSSVASKSTTNVHSAATDAGYPLKYTGARPLRTTTNTTGSVSSIRSPGVVEKPPSSASSLSSSRLAARRRTTGAVATVTPLDTAPVARGVTKQTAASRKKLVNQVNPLVHTCSNESLNLSSCKVEQLSPSNVTTGKLDLKLPRQRKISNEFKVFPSCSATTEQAALQLIEKSAMVVSLLNYRRNALSMILSMTKSRGLKEALQEMIHIEDDSILVDVLNILNANSSLWSLDVCCIVLPRIGELLKSKYENYVQTALDSLLLMLNGFGPMFKQYASTDSTIGVDIAQEERIEKCKKCSSYLLEIRNVVIDKNKLSTADINENRLWRDFKQSGELLNSFCND</sequence>
<dbReference type="InterPro" id="IPR019775">
    <property type="entry name" value="WD40_repeat_CS"/>
</dbReference>